<sequence length="396" mass="44499">MHEAVKELIIKTSVSTGKSTEVEPLYPYSVSTGEIIVVALVMVATGSWHAIVRVIEEATHFWFEEPVANEKRRRLVKWKRCVLVLRLVPVARDMLHCLSSREIFRLLPIRGCRTTGGIEREAAGVRRILRNLAERSFGCCALLVVALVMVAAGSMRAIVRVIEEVTRVWFEEPVAYEKQRRLVKWKSCVLVLRLVPVARDLLHCLSSREIRTRHDRTHDLRKQISPGSKFTAEGFKELKSRSAQQQKNARSNFSRNLRTPAASRFLSNADSGSQMSNYVASLKTDLSQTNNASSSQLHHVDQHVEPSHAKNLGYQISSSHETSELRNDGVALLAPNATIRSLSPWQISHSTRLYQNDSVTQNFAATHVTLGESDFHRNFANSTPILAQISPDNSCD</sequence>
<name>A0A2Z7D983_9LAMI</name>
<proteinExistence type="predicted"/>
<feature type="transmembrane region" description="Helical" evidence="1">
    <location>
        <begin position="136"/>
        <end position="159"/>
    </location>
</feature>
<organism evidence="2 3">
    <name type="scientific">Dorcoceras hygrometricum</name>
    <dbReference type="NCBI Taxonomy" id="472368"/>
    <lineage>
        <taxon>Eukaryota</taxon>
        <taxon>Viridiplantae</taxon>
        <taxon>Streptophyta</taxon>
        <taxon>Embryophyta</taxon>
        <taxon>Tracheophyta</taxon>
        <taxon>Spermatophyta</taxon>
        <taxon>Magnoliopsida</taxon>
        <taxon>eudicotyledons</taxon>
        <taxon>Gunneridae</taxon>
        <taxon>Pentapetalae</taxon>
        <taxon>asterids</taxon>
        <taxon>lamiids</taxon>
        <taxon>Lamiales</taxon>
        <taxon>Gesneriaceae</taxon>
        <taxon>Didymocarpoideae</taxon>
        <taxon>Trichosporeae</taxon>
        <taxon>Loxocarpinae</taxon>
        <taxon>Dorcoceras</taxon>
    </lineage>
</organism>
<keyword evidence="1" id="KW-0472">Membrane</keyword>
<keyword evidence="1" id="KW-1133">Transmembrane helix</keyword>
<dbReference type="EMBL" id="KQ988478">
    <property type="protein sequence ID" value="KZV55633.1"/>
    <property type="molecule type" value="Genomic_DNA"/>
</dbReference>
<dbReference type="AlphaFoldDB" id="A0A2Z7D983"/>
<dbReference type="GO" id="GO:0016301">
    <property type="term" value="F:kinase activity"/>
    <property type="evidence" value="ECO:0007669"/>
    <property type="project" value="UniProtKB-KW"/>
</dbReference>
<keyword evidence="3" id="KW-1185">Reference proteome</keyword>
<keyword evidence="1" id="KW-0812">Transmembrane</keyword>
<evidence type="ECO:0000313" key="3">
    <source>
        <dbReference type="Proteomes" id="UP000250235"/>
    </source>
</evidence>
<dbReference type="Proteomes" id="UP000250235">
    <property type="component" value="Unassembled WGS sequence"/>
</dbReference>
<feature type="transmembrane region" description="Helical" evidence="1">
    <location>
        <begin position="35"/>
        <end position="55"/>
    </location>
</feature>
<keyword evidence="2" id="KW-0808">Transferase</keyword>
<accession>A0A2Z7D983</accession>
<reference evidence="2 3" key="1">
    <citation type="journal article" date="2015" name="Proc. Natl. Acad. Sci. U.S.A.">
        <title>The resurrection genome of Boea hygrometrica: A blueprint for survival of dehydration.</title>
        <authorList>
            <person name="Xiao L."/>
            <person name="Yang G."/>
            <person name="Zhang L."/>
            <person name="Yang X."/>
            <person name="Zhao S."/>
            <person name="Ji Z."/>
            <person name="Zhou Q."/>
            <person name="Hu M."/>
            <person name="Wang Y."/>
            <person name="Chen M."/>
            <person name="Xu Y."/>
            <person name="Jin H."/>
            <person name="Xiao X."/>
            <person name="Hu G."/>
            <person name="Bao F."/>
            <person name="Hu Y."/>
            <person name="Wan P."/>
            <person name="Li L."/>
            <person name="Deng X."/>
            <person name="Kuang T."/>
            <person name="Xiang C."/>
            <person name="Zhu J.K."/>
            <person name="Oliver M.J."/>
            <person name="He Y."/>
        </authorList>
    </citation>
    <scope>NUCLEOTIDE SEQUENCE [LARGE SCALE GENOMIC DNA]</scope>
    <source>
        <strain evidence="3">cv. XS01</strain>
    </source>
</reference>
<gene>
    <name evidence="2" type="ORF">F511_31958</name>
</gene>
<protein>
    <submittedName>
        <fullName evidence="2">Adenylyl-sulfate kinase 3-like</fullName>
    </submittedName>
</protein>
<evidence type="ECO:0000313" key="2">
    <source>
        <dbReference type="EMBL" id="KZV55633.1"/>
    </source>
</evidence>
<keyword evidence="2" id="KW-0418">Kinase</keyword>
<evidence type="ECO:0000256" key="1">
    <source>
        <dbReference type="SAM" id="Phobius"/>
    </source>
</evidence>